<evidence type="ECO:0000256" key="12">
    <source>
        <dbReference type="ARBA" id="ARBA00032240"/>
    </source>
</evidence>
<keyword evidence="7" id="KW-1043">Host membrane</keyword>
<sequence length="110" mass="12274">MPFSAPPDNTKVFLSAAIGLCCCLSIFLLTRSTLPHVGDNIHSLVHGGEYKDGTKKISYFRPQETVPSSNLFKASQDFWVFCCIIIISIAIWISSGFRVNYSCRRCGIEH</sequence>
<comment type="similarity">
    <text evidence="3">Belongs to the Tymovirales TGBp2 protein family.</text>
</comment>
<evidence type="ECO:0000256" key="6">
    <source>
        <dbReference type="ARBA" id="ARBA00022692"/>
    </source>
</evidence>
<evidence type="ECO:0000313" key="14">
    <source>
        <dbReference type="EMBL" id="QOL02532.1"/>
    </source>
</evidence>
<comment type="subcellular location">
    <subcellularLocation>
        <location evidence="2">Host endoplasmic reticulum membrane</location>
    </subcellularLocation>
</comment>
<dbReference type="InterPro" id="IPR001896">
    <property type="entry name" value="Plant_vir_prot"/>
</dbReference>
<evidence type="ECO:0000256" key="9">
    <source>
        <dbReference type="ARBA" id="ARBA00023031"/>
    </source>
</evidence>
<evidence type="ECO:0000256" key="8">
    <source>
        <dbReference type="ARBA" id="ARBA00022989"/>
    </source>
</evidence>
<proteinExistence type="inferred from homology"/>
<evidence type="ECO:0000256" key="10">
    <source>
        <dbReference type="ARBA" id="ARBA00023136"/>
    </source>
</evidence>
<evidence type="ECO:0000256" key="3">
    <source>
        <dbReference type="ARBA" id="ARBA00010321"/>
    </source>
</evidence>
<dbReference type="EMBL" id="MT473961">
    <property type="protein sequence ID" value="QOL02532.1"/>
    <property type="molecule type" value="Genomic_RNA"/>
</dbReference>
<dbReference type="GeneID" id="80543127"/>
<keyword evidence="5" id="KW-0813">Transport</keyword>
<keyword evidence="11" id="KW-1038">Host endoplasmic reticulum</keyword>
<keyword evidence="15" id="KW-1185">Reference proteome</keyword>
<keyword evidence="9" id="KW-0916">Viral movement protein</keyword>
<dbReference type="Pfam" id="PF01307">
    <property type="entry name" value="Plant_vir_prot"/>
    <property type="match status" value="1"/>
</dbReference>
<feature type="transmembrane region" description="Helical" evidence="13">
    <location>
        <begin position="12"/>
        <end position="30"/>
    </location>
</feature>
<keyword evidence="8 13" id="KW-1133">Transmembrane helix</keyword>
<dbReference type="RefSeq" id="YP_010804314.1">
    <property type="nucleotide sequence ID" value="NC_077068.1"/>
</dbReference>
<evidence type="ECO:0000256" key="11">
    <source>
        <dbReference type="ARBA" id="ARBA00023184"/>
    </source>
</evidence>
<evidence type="ECO:0000256" key="5">
    <source>
        <dbReference type="ARBA" id="ARBA00022448"/>
    </source>
</evidence>
<keyword evidence="10 13" id="KW-0472">Membrane</keyword>
<evidence type="ECO:0000256" key="1">
    <source>
        <dbReference type="ARBA" id="ARBA00002252"/>
    </source>
</evidence>
<name>A0A7L9QHZ6_9VIRU</name>
<dbReference type="GO" id="GO:0044167">
    <property type="term" value="C:host cell endoplasmic reticulum membrane"/>
    <property type="evidence" value="ECO:0007669"/>
    <property type="project" value="UniProtKB-SubCell"/>
</dbReference>
<feature type="transmembrane region" description="Helical" evidence="13">
    <location>
        <begin position="78"/>
        <end position="97"/>
    </location>
</feature>
<dbReference type="GO" id="GO:0046740">
    <property type="term" value="P:transport of virus in host, cell to cell"/>
    <property type="evidence" value="ECO:0007669"/>
    <property type="project" value="UniProtKB-KW"/>
</dbReference>
<evidence type="ECO:0000256" key="2">
    <source>
        <dbReference type="ARBA" id="ARBA00004625"/>
    </source>
</evidence>
<protein>
    <recommendedName>
        <fullName evidence="4">Movement protein TGB2</fullName>
    </recommendedName>
    <alternativeName>
        <fullName evidence="12">Triple gene block 2 protein</fullName>
    </alternativeName>
</protein>
<organism evidence="14 15">
    <name type="scientific">Rose virus B</name>
    <dbReference type="NCBI Taxonomy" id="2777710"/>
    <lineage>
        <taxon>Viruses</taxon>
        <taxon>Riboviria</taxon>
        <taxon>Orthornavirae</taxon>
        <taxon>Kitrinoviricota</taxon>
        <taxon>Alsuviricetes</taxon>
        <taxon>Tymovirales</taxon>
        <taxon>Betaflexiviridae</taxon>
        <taxon>Quinvirinae</taxon>
        <taxon>Carlavirus</taxon>
        <taxon>Carlavirus betarosae</taxon>
    </lineage>
</organism>
<comment type="function">
    <text evidence="1">Plays a role in viral cell-to-cell propagation, by facilitating genome transport to neighboring plant cells through plasmosdesmata,.</text>
</comment>
<evidence type="ECO:0000256" key="7">
    <source>
        <dbReference type="ARBA" id="ARBA00022870"/>
    </source>
</evidence>
<keyword evidence="6 13" id="KW-0812">Transmembrane</keyword>
<gene>
    <name evidence="14" type="primary">ORF3</name>
</gene>
<evidence type="ECO:0000256" key="13">
    <source>
        <dbReference type="SAM" id="Phobius"/>
    </source>
</evidence>
<evidence type="ECO:0000256" key="4">
    <source>
        <dbReference type="ARBA" id="ARBA00013304"/>
    </source>
</evidence>
<reference evidence="14" key="1">
    <citation type="submission" date="2020-05" db="EMBL/GenBank/DDBJ databases">
        <title>Detection and characterization of a second carlavirus in Rosa sp.</title>
        <authorList>
            <person name="Diaz-Lara A."/>
            <person name="Mollov D."/>
            <person name="Al Rwahnih M."/>
        </authorList>
    </citation>
    <scope>NUCLEOTIDE SEQUENCE</scope>
    <source>
        <strain evidence="14">R12</strain>
    </source>
</reference>
<dbReference type="Proteomes" id="UP001162129">
    <property type="component" value="Segment"/>
</dbReference>
<accession>A0A7L9QHZ6</accession>
<evidence type="ECO:0000313" key="15">
    <source>
        <dbReference type="Proteomes" id="UP001162129"/>
    </source>
</evidence>
<dbReference type="KEGG" id="vg:80543127"/>